<evidence type="ECO:0000313" key="1">
    <source>
        <dbReference type="EMBL" id="PWV97470.1"/>
    </source>
</evidence>
<evidence type="ECO:0000313" key="2">
    <source>
        <dbReference type="Proteomes" id="UP000246635"/>
    </source>
</evidence>
<name>A0A2V2YNS9_9BACL</name>
<keyword evidence="2" id="KW-1185">Reference proteome</keyword>
<dbReference type="AlphaFoldDB" id="A0A2V2YNS9"/>
<proteinExistence type="predicted"/>
<accession>A0A2V2YNS9</accession>
<organism evidence="1 2">
    <name type="scientific">Paenibacillus cellulosilyticus</name>
    <dbReference type="NCBI Taxonomy" id="375489"/>
    <lineage>
        <taxon>Bacteria</taxon>
        <taxon>Bacillati</taxon>
        <taxon>Bacillota</taxon>
        <taxon>Bacilli</taxon>
        <taxon>Bacillales</taxon>
        <taxon>Paenibacillaceae</taxon>
        <taxon>Paenibacillus</taxon>
    </lineage>
</organism>
<protein>
    <submittedName>
        <fullName evidence="1">Uncharacterized protein</fullName>
    </submittedName>
</protein>
<gene>
    <name evidence="1" type="ORF">DFQ01_121114</name>
</gene>
<sequence length="52" mass="6015">MDKDKIAHELALIAVKQFVESNKLAYTKSGSIAIDLARKYMEYYNSIMMELE</sequence>
<dbReference type="Proteomes" id="UP000246635">
    <property type="component" value="Unassembled WGS sequence"/>
</dbReference>
<reference evidence="1 2" key="1">
    <citation type="submission" date="2018-05" db="EMBL/GenBank/DDBJ databases">
        <title>Genomic Encyclopedia of Type Strains, Phase III (KMG-III): the genomes of soil and plant-associated and newly described type strains.</title>
        <authorList>
            <person name="Whitman W."/>
        </authorList>
    </citation>
    <scope>NUCLEOTIDE SEQUENCE [LARGE SCALE GENOMIC DNA]</scope>
    <source>
        <strain evidence="1 2">CECT 5696</strain>
    </source>
</reference>
<dbReference type="EMBL" id="QGTQ01000021">
    <property type="protein sequence ID" value="PWV97470.1"/>
    <property type="molecule type" value="Genomic_DNA"/>
</dbReference>
<dbReference type="RefSeq" id="WP_174812910.1">
    <property type="nucleotide sequence ID" value="NZ_CP054613.1"/>
</dbReference>
<comment type="caution">
    <text evidence="1">The sequence shown here is derived from an EMBL/GenBank/DDBJ whole genome shotgun (WGS) entry which is preliminary data.</text>
</comment>